<keyword evidence="4" id="KW-1185">Reference proteome</keyword>
<dbReference type="EMBL" id="CP126208">
    <property type="protein sequence ID" value="WIA08189.1"/>
    <property type="molecule type" value="Genomic_DNA"/>
</dbReference>
<evidence type="ECO:0000256" key="2">
    <source>
        <dbReference type="SAM" id="SignalP"/>
    </source>
</evidence>
<evidence type="ECO:0000313" key="3">
    <source>
        <dbReference type="EMBL" id="WIA08189.1"/>
    </source>
</evidence>
<feature type="signal peptide" evidence="2">
    <location>
        <begin position="1"/>
        <end position="21"/>
    </location>
</feature>
<evidence type="ECO:0000313" key="4">
    <source>
        <dbReference type="Proteomes" id="UP001244341"/>
    </source>
</evidence>
<accession>A0ABY8TGJ1</accession>
<feature type="region of interest" description="Disordered" evidence="1">
    <location>
        <begin position="116"/>
        <end position="136"/>
    </location>
</feature>
<protein>
    <submittedName>
        <fullName evidence="3">Uncharacterized protein</fullName>
    </submittedName>
</protein>
<sequence length="421" mass="43588">MLLLALAAVAVHHLAVAAAAAEEASPQGPLQQPKVSFGRKLLQPFTLALQPITRVTSNAGRVSEKRIIANNNDVVAPQVTAGSLIDTEPLVQEAITAQARSAVGSTNMDFGGVTKGTYQATGRSDRRSASTRTAADARSIAMPLSGRTASRVAEGSNSLAQRRIAPAGPANFTTPNPRAFVGAGDNRPLGAWEVLAATGLDYTFAGDYDYSIFKALREDATGIATPATYDYDYGQLQAIPQSAVATGATATNLDNDVGRGAAFARMNHVTQAANAVARGNVRASGLWGTTAARANDDIFGRTPVFVPANPFEQTGAGAASAIRGTTWKNSQRPAVAISSGNAGTTVSRNYISGGASDQLNYVGATQSSNVRSENVALGSNENIDFNLGRRRLAAAAAAGGQRRRLRGYGSGASAALGRRQQ</sequence>
<gene>
    <name evidence="3" type="ORF">OEZ85_007642</name>
</gene>
<reference evidence="3 4" key="1">
    <citation type="submission" date="2023-05" db="EMBL/GenBank/DDBJ databases">
        <title>A 100% complete, gapless, phased diploid assembly of the Scenedesmus obliquus UTEX 3031 genome.</title>
        <authorList>
            <person name="Biondi T.C."/>
            <person name="Hanschen E.R."/>
            <person name="Kwon T."/>
            <person name="Eng W."/>
            <person name="Kruse C.P.S."/>
            <person name="Koehler S.I."/>
            <person name="Kunde Y."/>
            <person name="Gleasner C.D."/>
            <person name="You Mak K.T."/>
            <person name="Polle J."/>
            <person name="Hovde B.T."/>
            <person name="Starkenburg S.R."/>
        </authorList>
    </citation>
    <scope>NUCLEOTIDE SEQUENCE [LARGE SCALE GENOMIC DNA]</scope>
    <source>
        <strain evidence="3 4">DOE0152z</strain>
    </source>
</reference>
<keyword evidence="2" id="KW-0732">Signal</keyword>
<name>A0ABY8TGJ1_TETOB</name>
<dbReference type="Proteomes" id="UP001244341">
    <property type="component" value="Chromosome 1b"/>
</dbReference>
<feature type="chain" id="PRO_5046920198" evidence="2">
    <location>
        <begin position="22"/>
        <end position="421"/>
    </location>
</feature>
<evidence type="ECO:0000256" key="1">
    <source>
        <dbReference type="SAM" id="MobiDB-lite"/>
    </source>
</evidence>
<organism evidence="3 4">
    <name type="scientific">Tetradesmus obliquus</name>
    <name type="common">Green alga</name>
    <name type="synonym">Acutodesmus obliquus</name>
    <dbReference type="NCBI Taxonomy" id="3088"/>
    <lineage>
        <taxon>Eukaryota</taxon>
        <taxon>Viridiplantae</taxon>
        <taxon>Chlorophyta</taxon>
        <taxon>core chlorophytes</taxon>
        <taxon>Chlorophyceae</taxon>
        <taxon>CS clade</taxon>
        <taxon>Sphaeropleales</taxon>
        <taxon>Scenedesmaceae</taxon>
        <taxon>Tetradesmus</taxon>
    </lineage>
</organism>
<proteinExistence type="predicted"/>